<gene>
    <name evidence="2" type="primary">LOC117643732</name>
</gene>
<reference evidence="2" key="1">
    <citation type="submission" date="2025-08" db="UniProtKB">
        <authorList>
            <consortium name="RefSeq"/>
        </authorList>
    </citation>
    <scope>IDENTIFICATION</scope>
    <source>
        <tissue evidence="2">Total insect</tissue>
    </source>
</reference>
<dbReference type="GeneID" id="117643732"/>
<keyword evidence="1" id="KW-1185">Reference proteome</keyword>
<organism evidence="2">
    <name type="scientific">Thrips palmi</name>
    <name type="common">Melon thrips</name>
    <dbReference type="NCBI Taxonomy" id="161013"/>
    <lineage>
        <taxon>Eukaryota</taxon>
        <taxon>Metazoa</taxon>
        <taxon>Ecdysozoa</taxon>
        <taxon>Arthropoda</taxon>
        <taxon>Hexapoda</taxon>
        <taxon>Insecta</taxon>
        <taxon>Pterygota</taxon>
        <taxon>Neoptera</taxon>
        <taxon>Paraneoptera</taxon>
        <taxon>Thysanoptera</taxon>
        <taxon>Terebrantia</taxon>
        <taxon>Thripoidea</taxon>
        <taxon>Thripidae</taxon>
        <taxon>Thrips</taxon>
    </lineage>
</organism>
<dbReference type="Proteomes" id="UP000515158">
    <property type="component" value="Unplaced"/>
</dbReference>
<dbReference type="AlphaFoldDB" id="A0A6P8YP82"/>
<evidence type="ECO:0000313" key="1">
    <source>
        <dbReference type="Proteomes" id="UP000515158"/>
    </source>
</evidence>
<accession>A0A6P8YP82</accession>
<evidence type="ECO:0000313" key="2">
    <source>
        <dbReference type="RefSeq" id="XP_034238686.1"/>
    </source>
</evidence>
<name>A0A6P8YP82_THRPL</name>
<dbReference type="KEGG" id="tpal:117643732"/>
<proteinExistence type="predicted"/>
<dbReference type="RefSeq" id="XP_034238686.1">
    <property type="nucleotide sequence ID" value="XM_034382795.1"/>
</dbReference>
<sequence length="110" mass="13390">MHLMTMLRLFFIPTRIYQTSSWMTLLSRLSNRYRAFNPHTFLVEKLFTICFYYFHYFSLLVFTILSHSDSIWLEPKRPHACKSDKPMCHAWRCQKRSDPHEEFDACFLLT</sequence>
<protein>
    <submittedName>
        <fullName evidence="2">Uncharacterized protein LOC117643732</fullName>
    </submittedName>
</protein>
<dbReference type="InParanoid" id="A0A6P8YP82"/>